<dbReference type="NCBIfam" id="TIGR00711">
    <property type="entry name" value="efflux_EmrB"/>
    <property type="match status" value="1"/>
</dbReference>
<evidence type="ECO:0000256" key="4">
    <source>
        <dbReference type="ARBA" id="ARBA00022692"/>
    </source>
</evidence>
<dbReference type="GO" id="GO:0022857">
    <property type="term" value="F:transmembrane transporter activity"/>
    <property type="evidence" value="ECO:0007669"/>
    <property type="project" value="InterPro"/>
</dbReference>
<dbReference type="AlphaFoldDB" id="A0AAE6TWA0"/>
<feature type="transmembrane region" description="Helical" evidence="7">
    <location>
        <begin position="398"/>
        <end position="417"/>
    </location>
</feature>
<evidence type="ECO:0000256" key="5">
    <source>
        <dbReference type="ARBA" id="ARBA00022989"/>
    </source>
</evidence>
<name>A0AAE6TWA0_9LACO</name>
<dbReference type="Pfam" id="PF07690">
    <property type="entry name" value="MFS_1"/>
    <property type="match status" value="1"/>
</dbReference>
<dbReference type="FunFam" id="1.20.1720.10:FF:000004">
    <property type="entry name" value="EmrB/QacA family drug resistance transporter"/>
    <property type="match status" value="1"/>
</dbReference>
<feature type="transmembrane region" description="Helical" evidence="7">
    <location>
        <begin position="262"/>
        <end position="283"/>
    </location>
</feature>
<proteinExistence type="predicted"/>
<keyword evidence="5 7" id="KW-1133">Transmembrane helix</keyword>
<feature type="transmembrane region" description="Helical" evidence="7">
    <location>
        <begin position="161"/>
        <end position="184"/>
    </location>
</feature>
<dbReference type="KEGG" id="lfv:LF543_02395"/>
<feature type="transmembrane region" description="Helical" evidence="7">
    <location>
        <begin position="221"/>
        <end position="241"/>
    </location>
</feature>
<feature type="transmembrane region" description="Helical" evidence="7">
    <location>
        <begin position="328"/>
        <end position="346"/>
    </location>
</feature>
<dbReference type="RefSeq" id="WP_010021719.1">
    <property type="nucleotide sequence ID" value="NZ_AZDS01000001.1"/>
</dbReference>
<dbReference type="Proteomes" id="UP000327194">
    <property type="component" value="Chromosome"/>
</dbReference>
<dbReference type="PANTHER" id="PTHR23501:SF191">
    <property type="entry name" value="VACUOLAR BASIC AMINO ACID TRANSPORTER 4"/>
    <property type="match status" value="1"/>
</dbReference>
<keyword evidence="4 7" id="KW-0812">Transmembrane</keyword>
<evidence type="ECO:0000313" key="9">
    <source>
        <dbReference type="EMBL" id="QFX92472.1"/>
    </source>
</evidence>
<dbReference type="InterPro" id="IPR004638">
    <property type="entry name" value="EmrB-like"/>
</dbReference>
<feature type="transmembrane region" description="Helical" evidence="7">
    <location>
        <begin position="295"/>
        <end position="316"/>
    </location>
</feature>
<evidence type="ECO:0000256" key="1">
    <source>
        <dbReference type="ARBA" id="ARBA00004651"/>
    </source>
</evidence>
<dbReference type="Gene3D" id="1.20.1250.20">
    <property type="entry name" value="MFS general substrate transporter like domains"/>
    <property type="match status" value="1"/>
</dbReference>
<feature type="transmembrane region" description="Helical" evidence="7">
    <location>
        <begin position="352"/>
        <end position="377"/>
    </location>
</feature>
<evidence type="ECO:0000313" key="10">
    <source>
        <dbReference type="Proteomes" id="UP000327194"/>
    </source>
</evidence>
<feature type="transmembrane region" description="Helical" evidence="7">
    <location>
        <begin position="454"/>
        <end position="479"/>
    </location>
</feature>
<reference evidence="9 10" key="1">
    <citation type="submission" date="2019-10" db="EMBL/GenBank/DDBJ databases">
        <title>Genome sequencing of Lactobacillus fructivorans.</title>
        <authorList>
            <person name="Kim K."/>
        </authorList>
    </citation>
    <scope>NUCLEOTIDE SEQUENCE [LARGE SCALE GENOMIC DNA]</scope>
    <source>
        <strain evidence="9 10">LF543</strain>
    </source>
</reference>
<keyword evidence="6 7" id="KW-0472">Membrane</keyword>
<evidence type="ECO:0000259" key="8">
    <source>
        <dbReference type="PROSITE" id="PS50850"/>
    </source>
</evidence>
<dbReference type="EMBL" id="CP045562">
    <property type="protein sequence ID" value="QFX92472.1"/>
    <property type="molecule type" value="Genomic_DNA"/>
</dbReference>
<protein>
    <submittedName>
        <fullName evidence="9">DHA2 family efflux MFS transporter permease subunit</fullName>
    </submittedName>
</protein>
<dbReference type="CDD" id="cd17502">
    <property type="entry name" value="MFS_Azr1_MDR_like"/>
    <property type="match status" value="1"/>
</dbReference>
<feature type="transmembrane region" description="Helical" evidence="7">
    <location>
        <begin position="196"/>
        <end position="215"/>
    </location>
</feature>
<dbReference type="InterPro" id="IPR011701">
    <property type="entry name" value="MFS"/>
</dbReference>
<dbReference type="SUPFAM" id="SSF103473">
    <property type="entry name" value="MFS general substrate transporter"/>
    <property type="match status" value="1"/>
</dbReference>
<sequence>MKGKTNVKVVTIALFVATFMSAVEGTIVSTAMPTIVGDLHGVSLMNWVFSIFLLTNSIATPIYGKLADQLGRKSVFIFGLVVFVIGSMLSGMSNSMGTLILWRAVQGVGAGVIMPVSFTIIADMYSFEKRAQIVGLNGSAWGIASVVAPLLGGFLVDNLSWHWVFFINVPIGILTIVLIALFLHEPKRKIESKMDLPGVVLIAVLLFSIMYMFQVLSEAPINWAMVIGCLIVALVSGFLFYKQEKRAADPLIPIQMFKSRTFVTQNLIAALISGFIFGYEVYLPDWTQGILGLKATMAGFAITPSSVLWLIGSFVSGKMILKYRPQQIMNFSLSFILVGAICMVFLPITTPFWIFFVLSAVLGTGFGITITTSTVTVQNEVPPEHVGVASSFNTLSRTLGQTIMISIFGIVMNTSMAKGVSNHPGTSLKMMNTLINPQTAVNLSEKVLPVLHEILYTAIHNIFILALLLVILSYVVNWFDHKKMQKKTN</sequence>
<feature type="transmembrane region" description="Helical" evidence="7">
    <location>
        <begin position="75"/>
        <end position="93"/>
    </location>
</feature>
<dbReference type="InterPro" id="IPR020846">
    <property type="entry name" value="MFS_dom"/>
</dbReference>
<gene>
    <name evidence="9" type="ORF">LF543_02395</name>
</gene>
<comment type="subcellular location">
    <subcellularLocation>
        <location evidence="1">Cell membrane</location>
        <topology evidence="1">Multi-pass membrane protein</topology>
    </subcellularLocation>
</comment>
<evidence type="ECO:0000256" key="3">
    <source>
        <dbReference type="ARBA" id="ARBA00022475"/>
    </source>
</evidence>
<feature type="transmembrane region" description="Helical" evidence="7">
    <location>
        <begin position="134"/>
        <end position="155"/>
    </location>
</feature>
<evidence type="ECO:0000256" key="2">
    <source>
        <dbReference type="ARBA" id="ARBA00022448"/>
    </source>
</evidence>
<keyword evidence="2" id="KW-0813">Transport</keyword>
<dbReference type="GO" id="GO:0005886">
    <property type="term" value="C:plasma membrane"/>
    <property type="evidence" value="ECO:0007669"/>
    <property type="project" value="UniProtKB-SubCell"/>
</dbReference>
<feature type="transmembrane region" description="Helical" evidence="7">
    <location>
        <begin position="99"/>
        <end position="122"/>
    </location>
</feature>
<dbReference type="InterPro" id="IPR036259">
    <property type="entry name" value="MFS_trans_sf"/>
</dbReference>
<dbReference type="PROSITE" id="PS50850">
    <property type="entry name" value="MFS"/>
    <property type="match status" value="1"/>
</dbReference>
<feature type="transmembrane region" description="Helical" evidence="7">
    <location>
        <begin position="44"/>
        <end position="63"/>
    </location>
</feature>
<accession>A0AAE6TWA0</accession>
<evidence type="ECO:0000256" key="7">
    <source>
        <dbReference type="SAM" id="Phobius"/>
    </source>
</evidence>
<keyword evidence="3" id="KW-1003">Cell membrane</keyword>
<organism evidence="9 10">
    <name type="scientific">Fructilactobacillus fructivorans</name>
    <dbReference type="NCBI Taxonomy" id="1614"/>
    <lineage>
        <taxon>Bacteria</taxon>
        <taxon>Bacillati</taxon>
        <taxon>Bacillota</taxon>
        <taxon>Bacilli</taxon>
        <taxon>Lactobacillales</taxon>
        <taxon>Lactobacillaceae</taxon>
        <taxon>Fructilactobacillus</taxon>
    </lineage>
</organism>
<dbReference type="PRINTS" id="PR01036">
    <property type="entry name" value="TCRTETB"/>
</dbReference>
<dbReference type="Gene3D" id="1.20.1720.10">
    <property type="entry name" value="Multidrug resistance protein D"/>
    <property type="match status" value="1"/>
</dbReference>
<feature type="domain" description="Major facilitator superfamily (MFS) profile" evidence="8">
    <location>
        <begin position="10"/>
        <end position="485"/>
    </location>
</feature>
<dbReference type="PANTHER" id="PTHR23501">
    <property type="entry name" value="MAJOR FACILITATOR SUPERFAMILY"/>
    <property type="match status" value="1"/>
</dbReference>
<evidence type="ECO:0000256" key="6">
    <source>
        <dbReference type="ARBA" id="ARBA00023136"/>
    </source>
</evidence>